<gene>
    <name evidence="1" type="ORF">S01H1_09797</name>
</gene>
<protein>
    <submittedName>
        <fullName evidence="1">Uncharacterized protein</fullName>
    </submittedName>
</protein>
<sequence length="60" mass="6005">GVPSPLQFAGTTPDFTSAAPVSISFVTPATLSGGDLVQLFIANATDAADLDVLAARITIT</sequence>
<reference evidence="1" key="1">
    <citation type="journal article" date="2014" name="Front. Microbiol.">
        <title>High frequency of phylogenetically diverse reductive dehalogenase-homologous genes in deep subseafloor sedimentary metagenomes.</title>
        <authorList>
            <person name="Kawai M."/>
            <person name="Futagami T."/>
            <person name="Toyoda A."/>
            <person name="Takaki Y."/>
            <person name="Nishi S."/>
            <person name="Hori S."/>
            <person name="Arai W."/>
            <person name="Tsubouchi T."/>
            <person name="Morono Y."/>
            <person name="Uchiyama I."/>
            <person name="Ito T."/>
            <person name="Fujiyama A."/>
            <person name="Inagaki F."/>
            <person name="Takami H."/>
        </authorList>
    </citation>
    <scope>NUCLEOTIDE SEQUENCE</scope>
    <source>
        <strain evidence="1">Expedition CK06-06</strain>
    </source>
</reference>
<proteinExistence type="predicted"/>
<feature type="non-terminal residue" evidence="1">
    <location>
        <position position="1"/>
    </location>
</feature>
<name>X0RXJ4_9ZZZZ</name>
<dbReference type="AlphaFoldDB" id="X0RXJ4"/>
<dbReference type="EMBL" id="BARS01005008">
    <property type="protein sequence ID" value="GAF67741.1"/>
    <property type="molecule type" value="Genomic_DNA"/>
</dbReference>
<comment type="caution">
    <text evidence="1">The sequence shown here is derived from an EMBL/GenBank/DDBJ whole genome shotgun (WGS) entry which is preliminary data.</text>
</comment>
<organism evidence="1">
    <name type="scientific">marine sediment metagenome</name>
    <dbReference type="NCBI Taxonomy" id="412755"/>
    <lineage>
        <taxon>unclassified sequences</taxon>
        <taxon>metagenomes</taxon>
        <taxon>ecological metagenomes</taxon>
    </lineage>
</organism>
<evidence type="ECO:0000313" key="1">
    <source>
        <dbReference type="EMBL" id="GAF67741.1"/>
    </source>
</evidence>
<accession>X0RXJ4</accession>